<dbReference type="CDD" id="cd00609">
    <property type="entry name" value="AAT_like"/>
    <property type="match status" value="1"/>
</dbReference>
<dbReference type="EMBL" id="WWCU01000011">
    <property type="protein sequence ID" value="MYN08091.1"/>
    <property type="molecule type" value="Genomic_DNA"/>
</dbReference>
<proteinExistence type="predicted"/>
<evidence type="ECO:0000313" key="2">
    <source>
        <dbReference type="Proteomes" id="UP000450676"/>
    </source>
</evidence>
<accession>A0A7X4HBA9</accession>
<evidence type="ECO:0000313" key="1">
    <source>
        <dbReference type="EMBL" id="MYN08091.1"/>
    </source>
</evidence>
<organism evidence="1 2">
    <name type="scientific">Pseudoduganella aquatica</name>
    <dbReference type="NCBI Taxonomy" id="2660641"/>
    <lineage>
        <taxon>Bacteria</taxon>
        <taxon>Pseudomonadati</taxon>
        <taxon>Pseudomonadota</taxon>
        <taxon>Betaproteobacteria</taxon>
        <taxon>Burkholderiales</taxon>
        <taxon>Oxalobacteraceae</taxon>
        <taxon>Telluria group</taxon>
        <taxon>Pseudoduganella</taxon>
    </lineage>
</organism>
<dbReference type="GO" id="GO:0004069">
    <property type="term" value="F:L-aspartate:2-oxoglutarate aminotransferase activity"/>
    <property type="evidence" value="ECO:0007669"/>
    <property type="project" value="InterPro"/>
</dbReference>
<keyword evidence="1" id="KW-0032">Aminotransferase</keyword>
<comment type="caution">
    <text evidence="1">The sequence shown here is derived from an EMBL/GenBank/DDBJ whole genome shotgun (WGS) entry which is preliminary data.</text>
</comment>
<dbReference type="Gene3D" id="3.90.1150.10">
    <property type="entry name" value="Aspartate Aminotransferase, domain 1"/>
    <property type="match status" value="1"/>
</dbReference>
<dbReference type="Gene3D" id="3.40.640.10">
    <property type="entry name" value="Type I PLP-dependent aspartate aminotransferase-like (Major domain)"/>
    <property type="match status" value="1"/>
</dbReference>
<sequence>MSTAPLQSQYDEFKQLGLKLDMSRGKPAPEQLDLSNALMAALDGYAAHDGTDTRNYGGGVGLPEARALFGELLDVPAAQVVVDSSASLSLMHDVIVYSLLLGVPGHAPWMGAQPVTFLCPVPGYDRHFAICEQRGINMVNIPMTEDGLDMDLVERLVASDASIKGMWCVPKYSNPGGVVYSDEVVRRLAAMKTAAPDFRLMWDDAYRFHHLGDEKIGMANILDECAKAGNPDRAIVFASSSKVSWAGSGVAALAASPANIAWWTKHAGIRSIGPDKVNQLRHVRFLKNKATVEALMEQHRALLRPKFDTVLALFEEHLGSVPGVSWTRPKGGYFIDLVTPPGAAKRTIALAKEAGITLTPAGAAYPYGLDPEDSHIRIAPSFPSLDEIRQAAKGIALSLRVAISQ</sequence>
<dbReference type="InterPro" id="IPR015422">
    <property type="entry name" value="PyrdxlP-dep_Trfase_small"/>
</dbReference>
<reference evidence="1 2" key="1">
    <citation type="submission" date="2019-12" db="EMBL/GenBank/DDBJ databases">
        <title>Novel species isolated from a subtropical stream in China.</title>
        <authorList>
            <person name="Lu H."/>
        </authorList>
    </citation>
    <scope>NUCLEOTIDE SEQUENCE [LARGE SCALE GENOMIC DNA]</scope>
    <source>
        <strain evidence="1 2">FT127W</strain>
    </source>
</reference>
<dbReference type="Pfam" id="PF12897">
    <property type="entry name" value="Asp_aminotransf"/>
    <property type="match status" value="1"/>
</dbReference>
<dbReference type="InterPro" id="IPR024551">
    <property type="entry name" value="AspAT_Ic"/>
</dbReference>
<dbReference type="PANTHER" id="PTHR43799:SF1">
    <property type="entry name" value="ASPARTATE AMINOTRANSFERASE"/>
    <property type="match status" value="1"/>
</dbReference>
<gene>
    <name evidence="1" type="ORF">GTP77_12185</name>
</gene>
<dbReference type="InterPro" id="IPR015424">
    <property type="entry name" value="PyrdxlP-dep_Trfase"/>
</dbReference>
<protein>
    <submittedName>
        <fullName evidence="1">Aminotransferase class I/II-fold pyridoxal phosphate-dependent enzyme</fullName>
    </submittedName>
</protein>
<dbReference type="Proteomes" id="UP000450676">
    <property type="component" value="Unassembled WGS sequence"/>
</dbReference>
<keyword evidence="1" id="KW-0808">Transferase</keyword>
<name>A0A7X4HBA9_9BURK</name>
<dbReference type="PANTHER" id="PTHR43799">
    <property type="entry name" value="AMINOTRANSFERASE, PUTATIVE-RELATED"/>
    <property type="match status" value="1"/>
</dbReference>
<dbReference type="InterPro" id="IPR015421">
    <property type="entry name" value="PyrdxlP-dep_Trfase_major"/>
</dbReference>
<keyword evidence="2" id="KW-1185">Reference proteome</keyword>
<dbReference type="SUPFAM" id="SSF53383">
    <property type="entry name" value="PLP-dependent transferases"/>
    <property type="match status" value="1"/>
</dbReference>
<dbReference type="AlphaFoldDB" id="A0A7X4HBA9"/>
<dbReference type="RefSeq" id="WP_161072426.1">
    <property type="nucleotide sequence ID" value="NZ_WWCU01000011.1"/>
</dbReference>